<dbReference type="PIRSF" id="PIRSF037350">
    <property type="entry name" value="Mtase_ZK1128_prd"/>
    <property type="match status" value="1"/>
</dbReference>
<dbReference type="EC" id="2.1.1.-" evidence="5"/>
<dbReference type="EMBL" id="AP028916">
    <property type="protein sequence ID" value="BES97166.1"/>
    <property type="molecule type" value="Genomic_DNA"/>
</dbReference>
<evidence type="ECO:0000313" key="7">
    <source>
        <dbReference type="EMBL" id="BES97166.1"/>
    </source>
</evidence>
<dbReference type="SUPFAM" id="SSF53335">
    <property type="entry name" value="S-adenosyl-L-methionine-dependent methyltransferases"/>
    <property type="match status" value="1"/>
</dbReference>
<evidence type="ECO:0000256" key="2">
    <source>
        <dbReference type="ARBA" id="ARBA00022603"/>
    </source>
</evidence>
<evidence type="ECO:0000256" key="5">
    <source>
        <dbReference type="PIRNR" id="PIRNR037350"/>
    </source>
</evidence>
<keyword evidence="3 5" id="KW-0808">Transferase</keyword>
<keyword evidence="2 5" id="KW-0489">Methyltransferase</keyword>
<dbReference type="InterPro" id="IPR010286">
    <property type="entry name" value="METTL16/RlmF"/>
</dbReference>
<dbReference type="Gene3D" id="3.40.50.150">
    <property type="entry name" value="Vaccinia Virus protein VP39"/>
    <property type="match status" value="1"/>
</dbReference>
<dbReference type="PANTHER" id="PTHR13393:SF0">
    <property type="entry name" value="RNA N6-ADENOSINE-METHYLTRANSFERASE METTL16"/>
    <property type="match status" value="1"/>
</dbReference>
<organism evidence="7 8">
    <name type="scientific">Nesidiocoris tenuis</name>
    <dbReference type="NCBI Taxonomy" id="355587"/>
    <lineage>
        <taxon>Eukaryota</taxon>
        <taxon>Metazoa</taxon>
        <taxon>Ecdysozoa</taxon>
        <taxon>Arthropoda</taxon>
        <taxon>Hexapoda</taxon>
        <taxon>Insecta</taxon>
        <taxon>Pterygota</taxon>
        <taxon>Neoptera</taxon>
        <taxon>Paraneoptera</taxon>
        <taxon>Hemiptera</taxon>
        <taxon>Heteroptera</taxon>
        <taxon>Panheteroptera</taxon>
        <taxon>Cimicomorpha</taxon>
        <taxon>Miridae</taxon>
        <taxon>Dicyphina</taxon>
        <taxon>Nesidiocoris</taxon>
    </lineage>
</organism>
<gene>
    <name evidence="7" type="ORF">NTJ_09980</name>
</gene>
<dbReference type="CDD" id="cd02440">
    <property type="entry name" value="AdoMet_MTases"/>
    <property type="match status" value="1"/>
</dbReference>
<dbReference type="Proteomes" id="UP001307889">
    <property type="component" value="Chromosome 8"/>
</dbReference>
<dbReference type="Pfam" id="PF05971">
    <property type="entry name" value="Methyltransf_10"/>
    <property type="match status" value="1"/>
</dbReference>
<dbReference type="GO" id="GO:0008168">
    <property type="term" value="F:methyltransferase activity"/>
    <property type="evidence" value="ECO:0007669"/>
    <property type="project" value="UniProtKB-KW"/>
</dbReference>
<accession>A0ABN7AY96</accession>
<protein>
    <recommendedName>
        <fullName evidence="5">U6 small nuclear RNA (adenine-(43)-N(6))-methyltransferase</fullName>
        <ecNumber evidence="5">2.1.1.-</ecNumber>
    </recommendedName>
</protein>
<evidence type="ECO:0000256" key="1">
    <source>
        <dbReference type="ARBA" id="ARBA00005878"/>
    </source>
</evidence>
<comment type="similarity">
    <text evidence="1 5">Belongs to the methyltransferase superfamily. METTL16/RlmF family.</text>
</comment>
<proteinExistence type="inferred from homology"/>
<evidence type="ECO:0000256" key="3">
    <source>
        <dbReference type="ARBA" id="ARBA00022679"/>
    </source>
</evidence>
<feature type="region of interest" description="Disordered" evidence="6">
    <location>
        <begin position="187"/>
        <end position="209"/>
    </location>
</feature>
<evidence type="ECO:0000313" key="8">
    <source>
        <dbReference type="Proteomes" id="UP001307889"/>
    </source>
</evidence>
<sequence>MAMNRFMHPRNPYKTPPDFKQLALEYPEFREKAIQNLSGHVRLDFRNQGSVWALTKSLLHQDFKLKVEIIPDRLVPTLPLRLNYLLWLEDLLNFVPNENKNVVGVDIGTGACCIYPLLAWKHLSWKMLATETDEKSYECAQQNIERNYLQEVITVKLVPSDTFLVGALEEDVSYSFCMCNPPFHKDDAPPKSRHPDRHGPRNAPTGTKVEVSVSGGEEAFVSRIVEDSALLKTKIGIYTVMLGHKSSVAPLKQKAIEAGAADVASSVFCQGRTTRWGFAWTFHPHYKISSLKSPFEMEKKQQKANQPFTHDFLQEEGFTYDMIVSRIVQLLEKLEIKCVKEEDDDGIYILGIDAAKNTWINSRKRRREEKRRAAELQTLESNGSQLFSPQDVESAASDVPEKKLKPEFDSKDEKVAVKCVNIETISESYLKALITILELDDAIKLEILYVGGSAGRDTCNQLLVYLKGHIKDVP</sequence>
<name>A0ABN7AY96_9HEMI</name>
<dbReference type="PANTHER" id="PTHR13393">
    <property type="entry name" value="SAM-DEPENDENT METHYLTRANSFERASE"/>
    <property type="match status" value="1"/>
</dbReference>
<dbReference type="InterPro" id="IPR029063">
    <property type="entry name" value="SAM-dependent_MTases_sf"/>
</dbReference>
<keyword evidence="4" id="KW-0949">S-adenosyl-L-methionine</keyword>
<evidence type="ECO:0000256" key="4">
    <source>
        <dbReference type="ARBA" id="ARBA00022691"/>
    </source>
</evidence>
<reference evidence="7 8" key="1">
    <citation type="submission" date="2023-09" db="EMBL/GenBank/DDBJ databases">
        <title>Nesidiocoris tenuis whole genome shotgun sequence.</title>
        <authorList>
            <person name="Shibata T."/>
            <person name="Shimoda M."/>
            <person name="Kobayashi T."/>
            <person name="Uehara T."/>
        </authorList>
    </citation>
    <scope>NUCLEOTIDE SEQUENCE [LARGE SCALE GENOMIC DNA]</scope>
    <source>
        <strain evidence="7 8">Japan</strain>
    </source>
</reference>
<evidence type="ECO:0000256" key="6">
    <source>
        <dbReference type="SAM" id="MobiDB-lite"/>
    </source>
</evidence>
<keyword evidence="8" id="KW-1185">Reference proteome</keyword>
<dbReference type="GO" id="GO:0032259">
    <property type="term" value="P:methylation"/>
    <property type="evidence" value="ECO:0007669"/>
    <property type="project" value="UniProtKB-KW"/>
</dbReference>
<dbReference type="InterPro" id="IPR017182">
    <property type="entry name" value="METTL16/PsiM"/>
</dbReference>